<dbReference type="SUPFAM" id="SSF48317">
    <property type="entry name" value="Acid phosphatase/Vanadium-dependent haloperoxidase"/>
    <property type="match status" value="1"/>
</dbReference>
<feature type="domain" description="Phosphatidic acid phosphatase type 2/haloperoxidase" evidence="1">
    <location>
        <begin position="135"/>
        <end position="241"/>
    </location>
</feature>
<evidence type="ECO:0000313" key="2">
    <source>
        <dbReference type="EMBL" id="SMG32884.1"/>
    </source>
</evidence>
<reference evidence="2 3" key="1">
    <citation type="submission" date="2017-04" db="EMBL/GenBank/DDBJ databases">
        <authorList>
            <person name="Afonso C.L."/>
            <person name="Miller P.J."/>
            <person name="Scott M.A."/>
            <person name="Spackman E."/>
            <person name="Goraichik I."/>
            <person name="Dimitrov K.M."/>
            <person name="Suarez D.L."/>
            <person name="Swayne D.E."/>
        </authorList>
    </citation>
    <scope>NUCLEOTIDE SEQUENCE [LARGE SCALE GENOMIC DNA]</scope>
    <source>
        <strain evidence="2 3">DSM 22418</strain>
    </source>
</reference>
<dbReference type="SMART" id="SM00014">
    <property type="entry name" value="acidPPc"/>
    <property type="match status" value="1"/>
</dbReference>
<evidence type="ECO:0000259" key="1">
    <source>
        <dbReference type="SMART" id="SM00014"/>
    </source>
</evidence>
<sequence length="276" mass="30782">MRNLILIILYALIGLLDNFAFGRIAESLEKDTLLVPTVVRRNVLTDERISIKPHTDTIGDDAEISRFAIPSVLIGYGLVTPLIPGLKNIDYSTKRMVNRHIHRRMRIDDFIQYAPAVGVYALEFAGLTPTHNLKQRTLVMATSHLLMGAVVQGMKHSFKVQRPDGSNYKSFPSGHTATAFVGAHILHREYKDECPWIGVAGYAVATTTGIFRVLNKKHWVSDVLTGAGIGILSTEMGYLLLPKVENWFRTASIAKGVKIQRVSYEDGDGVRLTYKF</sequence>
<keyword evidence="3" id="KW-1185">Reference proteome</keyword>
<dbReference type="STRING" id="561061.SAMN05660862_2295"/>
<dbReference type="InterPro" id="IPR000326">
    <property type="entry name" value="PAP2/HPO"/>
</dbReference>
<accession>A0A1X7JWK6</accession>
<gene>
    <name evidence="2" type="ORF">SAMN05660862_2295</name>
</gene>
<dbReference type="InterPro" id="IPR036938">
    <property type="entry name" value="PAP2/HPO_sf"/>
</dbReference>
<dbReference type="Gene3D" id="1.20.144.10">
    <property type="entry name" value="Phosphatidic acid phosphatase type 2/haloperoxidase"/>
    <property type="match status" value="1"/>
</dbReference>
<dbReference type="EMBL" id="FXAU01000003">
    <property type="protein sequence ID" value="SMG32884.1"/>
    <property type="molecule type" value="Genomic_DNA"/>
</dbReference>
<dbReference type="PANTHER" id="PTHR14969">
    <property type="entry name" value="SPHINGOSINE-1-PHOSPHATE PHOSPHOHYDROLASE"/>
    <property type="match status" value="1"/>
</dbReference>
<protein>
    <submittedName>
        <fullName evidence="2">PAP2 superfamily protein</fullName>
    </submittedName>
</protein>
<name>A0A1X7JWK6_9SPHI</name>
<proteinExistence type="predicted"/>
<dbReference type="Pfam" id="PF01569">
    <property type="entry name" value="PAP2"/>
    <property type="match status" value="1"/>
</dbReference>
<dbReference type="Proteomes" id="UP000192980">
    <property type="component" value="Unassembled WGS sequence"/>
</dbReference>
<organism evidence="2 3">
    <name type="scientific">Sphingobacterium psychroaquaticum</name>
    <dbReference type="NCBI Taxonomy" id="561061"/>
    <lineage>
        <taxon>Bacteria</taxon>
        <taxon>Pseudomonadati</taxon>
        <taxon>Bacteroidota</taxon>
        <taxon>Sphingobacteriia</taxon>
        <taxon>Sphingobacteriales</taxon>
        <taxon>Sphingobacteriaceae</taxon>
        <taxon>Sphingobacterium</taxon>
    </lineage>
</organism>
<dbReference type="CDD" id="cd03394">
    <property type="entry name" value="PAP2_like_5"/>
    <property type="match status" value="1"/>
</dbReference>
<dbReference type="AlphaFoldDB" id="A0A1X7JWK6"/>
<dbReference type="RefSeq" id="WP_200811789.1">
    <property type="nucleotide sequence ID" value="NZ_FXAU01000003.1"/>
</dbReference>
<dbReference type="PANTHER" id="PTHR14969:SF13">
    <property type="entry name" value="AT30094P"/>
    <property type="match status" value="1"/>
</dbReference>
<evidence type="ECO:0000313" key="3">
    <source>
        <dbReference type="Proteomes" id="UP000192980"/>
    </source>
</evidence>